<gene>
    <name evidence="8" type="ORF">C5O19_24430</name>
</gene>
<dbReference type="RefSeq" id="WP_104715994.1">
    <property type="nucleotide sequence ID" value="NZ_PTRA01000009.1"/>
</dbReference>
<evidence type="ECO:0000256" key="2">
    <source>
        <dbReference type="ARBA" id="ARBA00008806"/>
    </source>
</evidence>
<evidence type="ECO:0000313" key="9">
    <source>
        <dbReference type="Proteomes" id="UP000239590"/>
    </source>
</evidence>
<evidence type="ECO:0000256" key="4">
    <source>
        <dbReference type="ARBA" id="ARBA00022692"/>
    </source>
</evidence>
<comment type="caution">
    <text evidence="8">The sequence shown here is derived from an EMBL/GenBank/DDBJ whole genome shotgun (WGS) entry which is preliminary data.</text>
</comment>
<comment type="subcellular location">
    <subcellularLocation>
        <location evidence="1">Cell membrane</location>
        <topology evidence="1">Multi-pass membrane protein</topology>
    </subcellularLocation>
</comment>
<dbReference type="InterPro" id="IPR027417">
    <property type="entry name" value="P-loop_NTPase"/>
</dbReference>
<dbReference type="PANTHER" id="PTHR37937:SF1">
    <property type="entry name" value="CONJUGATIVE TRANSFER: DNA TRANSPORT"/>
    <property type="match status" value="1"/>
</dbReference>
<dbReference type="PANTHER" id="PTHR37937">
    <property type="entry name" value="CONJUGATIVE TRANSFER: DNA TRANSPORT"/>
    <property type="match status" value="1"/>
</dbReference>
<protein>
    <recommendedName>
        <fullName evidence="10">Type IV secretion system coupling protein TraD DNA-binding domain-containing protein</fullName>
    </recommendedName>
</protein>
<dbReference type="EMBL" id="PTRA01000009">
    <property type="protein sequence ID" value="PQA53396.1"/>
    <property type="molecule type" value="Genomic_DNA"/>
</dbReference>
<feature type="transmembrane region" description="Helical" evidence="7">
    <location>
        <begin position="12"/>
        <end position="34"/>
    </location>
</feature>
<name>A0A2S7IER3_9BACT</name>
<proteinExistence type="inferred from homology"/>
<dbReference type="InterPro" id="IPR051539">
    <property type="entry name" value="T4SS-coupling_protein"/>
</dbReference>
<dbReference type="OrthoDB" id="102453at2"/>
<dbReference type="SUPFAM" id="SSF52540">
    <property type="entry name" value="P-loop containing nucleoside triphosphate hydrolases"/>
    <property type="match status" value="1"/>
</dbReference>
<organism evidence="8 9">
    <name type="scientific">Siphonobacter curvatus</name>
    <dbReference type="NCBI Taxonomy" id="2094562"/>
    <lineage>
        <taxon>Bacteria</taxon>
        <taxon>Pseudomonadati</taxon>
        <taxon>Bacteroidota</taxon>
        <taxon>Cytophagia</taxon>
        <taxon>Cytophagales</taxon>
        <taxon>Cytophagaceae</taxon>
        <taxon>Siphonobacter</taxon>
    </lineage>
</organism>
<keyword evidence="9" id="KW-1185">Reference proteome</keyword>
<dbReference type="Pfam" id="PF02534">
    <property type="entry name" value="T4SS-DNA_transf"/>
    <property type="match status" value="1"/>
</dbReference>
<dbReference type="GO" id="GO:0005886">
    <property type="term" value="C:plasma membrane"/>
    <property type="evidence" value="ECO:0007669"/>
    <property type="project" value="UniProtKB-SubCell"/>
</dbReference>
<accession>A0A2S7IER3</accession>
<evidence type="ECO:0000256" key="5">
    <source>
        <dbReference type="ARBA" id="ARBA00022989"/>
    </source>
</evidence>
<evidence type="ECO:0000256" key="3">
    <source>
        <dbReference type="ARBA" id="ARBA00022475"/>
    </source>
</evidence>
<keyword evidence="3" id="KW-1003">Cell membrane</keyword>
<evidence type="ECO:0000256" key="1">
    <source>
        <dbReference type="ARBA" id="ARBA00004651"/>
    </source>
</evidence>
<evidence type="ECO:0000313" key="8">
    <source>
        <dbReference type="EMBL" id="PQA53396.1"/>
    </source>
</evidence>
<keyword evidence="6 7" id="KW-0472">Membrane</keyword>
<evidence type="ECO:0000256" key="6">
    <source>
        <dbReference type="ARBA" id="ARBA00023136"/>
    </source>
</evidence>
<comment type="similarity">
    <text evidence="2">Belongs to the VirD4/TraG family.</text>
</comment>
<reference evidence="9" key="1">
    <citation type="submission" date="2018-02" db="EMBL/GenBank/DDBJ databases">
        <title>Genome sequencing of Solimonas sp. HR-BB.</title>
        <authorList>
            <person name="Lee Y."/>
            <person name="Jeon C.O."/>
        </authorList>
    </citation>
    <scope>NUCLEOTIDE SEQUENCE [LARGE SCALE GENOMIC DNA]</scope>
    <source>
        <strain evidence="9">HR-U</strain>
    </source>
</reference>
<keyword evidence="5 7" id="KW-1133">Transmembrane helix</keyword>
<sequence length="264" mass="29754">MDLLLFRLLGFLLQWIGVPILLYYAAGWGIHWILDMPIFLKIPPLERAIRNLSPLASLGASGYYLFLKLSALLEGKPKTRVEQASATSKTKIRVKKSVFTFLTANGEVPVIHLVNPFRGVLILGGAGAGKSKSLIEPILTQSIQSGFTGLLYDFKFPTLAQVAQQALLQQPATKGYYVNFADLSRSHRLNPVHPSLMKTPAHADEYAQAILYNLNPDSIKKADFWTDSAQSYLTAVLWYLRQGFVRCPTRWPFSLNRWQALWRF</sequence>
<evidence type="ECO:0008006" key="10">
    <source>
        <dbReference type="Google" id="ProtNLM"/>
    </source>
</evidence>
<keyword evidence="4 7" id="KW-0812">Transmembrane</keyword>
<dbReference type="AlphaFoldDB" id="A0A2S7IER3"/>
<dbReference type="Proteomes" id="UP000239590">
    <property type="component" value="Unassembled WGS sequence"/>
</dbReference>
<dbReference type="InterPro" id="IPR003688">
    <property type="entry name" value="TraG/VirD4"/>
</dbReference>
<evidence type="ECO:0000256" key="7">
    <source>
        <dbReference type="SAM" id="Phobius"/>
    </source>
</evidence>